<reference evidence="1 2" key="1">
    <citation type="submission" date="2019-11" db="EMBL/GenBank/DDBJ databases">
        <title>Pedobacter petrophilus genome.</title>
        <authorList>
            <person name="Feldbauer M.J."/>
            <person name="Newman J.D."/>
        </authorList>
    </citation>
    <scope>NUCLEOTIDE SEQUENCE [LARGE SCALE GENOMIC DNA]</scope>
    <source>
        <strain evidence="1 2">LMG 29686</strain>
    </source>
</reference>
<sequence length="175" mass="19660">MMKKSHFTLILFLIGLVITACSKSDIENSKSFERSFSTWLSFKESSNNTYQYKVSNYSWPDHRSTTIITITNGKVTQRHYKNISTEGLENIPKEALEWVENESDLNTHKTTPAAQPLTLDEIYDLAKTNWLLKRKGSSSIFEAGNNGMISTCGFTPEGCVDDCFVGINITSIATL</sequence>
<evidence type="ECO:0000313" key="2">
    <source>
        <dbReference type="Proteomes" id="UP000487757"/>
    </source>
</evidence>
<dbReference type="EMBL" id="WKKH01000036">
    <property type="protein sequence ID" value="MRX77960.1"/>
    <property type="molecule type" value="Genomic_DNA"/>
</dbReference>
<accession>A0A7K0G3G9</accession>
<gene>
    <name evidence="1" type="ORF">GJU39_17915</name>
</gene>
<comment type="caution">
    <text evidence="1">The sequence shown here is derived from an EMBL/GenBank/DDBJ whole genome shotgun (WGS) entry which is preliminary data.</text>
</comment>
<evidence type="ECO:0000313" key="1">
    <source>
        <dbReference type="EMBL" id="MRX77960.1"/>
    </source>
</evidence>
<proteinExistence type="predicted"/>
<protein>
    <submittedName>
        <fullName evidence="1">Uncharacterized protein</fullName>
    </submittedName>
</protein>
<dbReference type="Proteomes" id="UP000487757">
    <property type="component" value="Unassembled WGS sequence"/>
</dbReference>
<organism evidence="1 2">
    <name type="scientific">Pedobacter petrophilus</name>
    <dbReference type="NCBI Taxonomy" id="1908241"/>
    <lineage>
        <taxon>Bacteria</taxon>
        <taxon>Pseudomonadati</taxon>
        <taxon>Bacteroidota</taxon>
        <taxon>Sphingobacteriia</taxon>
        <taxon>Sphingobacteriales</taxon>
        <taxon>Sphingobacteriaceae</taxon>
        <taxon>Pedobacter</taxon>
    </lineage>
</organism>
<name>A0A7K0G3G9_9SPHI</name>
<dbReference type="AlphaFoldDB" id="A0A7K0G3G9"/>
<dbReference type="PROSITE" id="PS51257">
    <property type="entry name" value="PROKAR_LIPOPROTEIN"/>
    <property type="match status" value="1"/>
</dbReference>
<dbReference type="OrthoDB" id="666398at2"/>
<keyword evidence="2" id="KW-1185">Reference proteome</keyword>
<dbReference type="RefSeq" id="WP_154282373.1">
    <property type="nucleotide sequence ID" value="NZ_JBHUJQ010000001.1"/>
</dbReference>